<name>A0A6A0BDR9_9LACT</name>
<reference evidence="1 2" key="1">
    <citation type="submission" date="2020-02" db="EMBL/GenBank/DDBJ databases">
        <title>Draft genome sequence of Lactococcus sp. Hs30E4-3.</title>
        <authorList>
            <person name="Noda S."/>
            <person name="Yuki M."/>
            <person name="Ohkuma M."/>
        </authorList>
    </citation>
    <scope>NUCLEOTIDE SEQUENCE [LARGE SCALE GENOMIC DNA]</scope>
    <source>
        <strain evidence="1 2">Hs30E4-3</strain>
    </source>
</reference>
<accession>A0A6A0BDR9</accession>
<keyword evidence="2" id="KW-1185">Reference proteome</keyword>
<dbReference type="RefSeq" id="WP_172208568.1">
    <property type="nucleotide sequence ID" value="NZ_BLLI01000025.1"/>
</dbReference>
<gene>
    <name evidence="1" type="ORF">Hs30E_10390</name>
</gene>
<sequence length="60" mass="6988">MKIAQNDSFLKEDVYGTLVSFYTDPNFADGIAIFPEKQKEFYLKLIELRVSDILREVSKI</sequence>
<evidence type="ECO:0000313" key="1">
    <source>
        <dbReference type="EMBL" id="GFH42488.1"/>
    </source>
</evidence>
<dbReference type="Proteomes" id="UP000480303">
    <property type="component" value="Unassembled WGS sequence"/>
</dbReference>
<evidence type="ECO:0008006" key="3">
    <source>
        <dbReference type="Google" id="ProtNLM"/>
    </source>
</evidence>
<dbReference type="EMBL" id="BLLI01000025">
    <property type="protein sequence ID" value="GFH42488.1"/>
    <property type="molecule type" value="Genomic_DNA"/>
</dbReference>
<proteinExistence type="predicted"/>
<dbReference type="AlphaFoldDB" id="A0A6A0BDR9"/>
<organism evidence="1 2">
    <name type="scientific">Pseudolactococcus hodotermopsidis</name>
    <dbReference type="NCBI Taxonomy" id="2709157"/>
    <lineage>
        <taxon>Bacteria</taxon>
        <taxon>Bacillati</taxon>
        <taxon>Bacillota</taxon>
        <taxon>Bacilli</taxon>
        <taxon>Lactobacillales</taxon>
        <taxon>Streptococcaceae</taxon>
        <taxon>Pseudolactococcus</taxon>
    </lineage>
</organism>
<evidence type="ECO:0000313" key="2">
    <source>
        <dbReference type="Proteomes" id="UP000480303"/>
    </source>
</evidence>
<comment type="caution">
    <text evidence="1">The sequence shown here is derived from an EMBL/GenBank/DDBJ whole genome shotgun (WGS) entry which is preliminary data.</text>
</comment>
<protein>
    <recommendedName>
        <fullName evidence="3">Transcriptional regulator</fullName>
    </recommendedName>
</protein>